<organism evidence="2 3">
    <name type="scientific">Ricinus communis</name>
    <name type="common">Castor bean</name>
    <dbReference type="NCBI Taxonomy" id="3988"/>
    <lineage>
        <taxon>Eukaryota</taxon>
        <taxon>Viridiplantae</taxon>
        <taxon>Streptophyta</taxon>
        <taxon>Embryophyta</taxon>
        <taxon>Tracheophyta</taxon>
        <taxon>Spermatophyta</taxon>
        <taxon>Magnoliopsida</taxon>
        <taxon>eudicotyledons</taxon>
        <taxon>Gunneridae</taxon>
        <taxon>Pentapetalae</taxon>
        <taxon>rosids</taxon>
        <taxon>fabids</taxon>
        <taxon>Malpighiales</taxon>
        <taxon>Euphorbiaceae</taxon>
        <taxon>Acalyphoideae</taxon>
        <taxon>Acalypheae</taxon>
        <taxon>Ricinus</taxon>
    </lineage>
</organism>
<feature type="compositionally biased region" description="Basic residues" evidence="1">
    <location>
        <begin position="157"/>
        <end position="166"/>
    </location>
</feature>
<feature type="region of interest" description="Disordered" evidence="1">
    <location>
        <begin position="134"/>
        <end position="166"/>
    </location>
</feature>
<dbReference type="Proteomes" id="UP000008311">
    <property type="component" value="Unassembled WGS sequence"/>
</dbReference>
<proteinExistence type="predicted"/>
<dbReference type="EMBL" id="EQ980342">
    <property type="protein sequence ID" value="EEF25169.1"/>
    <property type="molecule type" value="Genomic_DNA"/>
</dbReference>
<accession>B9TG44</accession>
<protein>
    <submittedName>
        <fullName evidence="2">Uncharacterized protein</fullName>
    </submittedName>
</protein>
<reference evidence="3" key="1">
    <citation type="journal article" date="2010" name="Nat. Biotechnol.">
        <title>Draft genome sequence of the oilseed species Ricinus communis.</title>
        <authorList>
            <person name="Chan A.P."/>
            <person name="Crabtree J."/>
            <person name="Zhao Q."/>
            <person name="Lorenzi H."/>
            <person name="Orvis J."/>
            <person name="Puiu D."/>
            <person name="Melake-Berhan A."/>
            <person name="Jones K.M."/>
            <person name="Redman J."/>
            <person name="Chen G."/>
            <person name="Cahoon E.B."/>
            <person name="Gedil M."/>
            <person name="Stanke M."/>
            <person name="Haas B.J."/>
            <person name="Wortman J.R."/>
            <person name="Fraser-Liggett C.M."/>
            <person name="Ravel J."/>
            <person name="Rabinowicz P.D."/>
        </authorList>
    </citation>
    <scope>NUCLEOTIDE SEQUENCE [LARGE SCALE GENOMIC DNA]</scope>
    <source>
        <strain evidence="3">cv. Hale</strain>
    </source>
</reference>
<dbReference type="AlphaFoldDB" id="B9TG44"/>
<keyword evidence="3" id="KW-1185">Reference proteome</keyword>
<gene>
    <name evidence="2" type="ORF">RCOM_1786250</name>
</gene>
<evidence type="ECO:0000313" key="3">
    <source>
        <dbReference type="Proteomes" id="UP000008311"/>
    </source>
</evidence>
<name>B9TG44_RICCO</name>
<feature type="region of interest" description="Disordered" evidence="1">
    <location>
        <begin position="88"/>
        <end position="111"/>
    </location>
</feature>
<sequence length="166" mass="17855">MAHRRCHEAGVGQRDGGVIVAVVPSAAAVRDHDQRQASPCDGRITCDSLRGVADGLPGCGSVGRIPDSGRQWRFRAIGDLDLFEADVGGKSRRSKQTANDSDHSEYLHGRRSPPLSLFAPCAVGTSPTRWVQLRSGLPRRSDSACRCKYSGSDPGRTRVRRNSSSA</sequence>
<dbReference type="InParanoid" id="B9TG44"/>
<evidence type="ECO:0000313" key="2">
    <source>
        <dbReference type="EMBL" id="EEF25169.1"/>
    </source>
</evidence>
<evidence type="ECO:0000256" key="1">
    <source>
        <dbReference type="SAM" id="MobiDB-lite"/>
    </source>
</evidence>